<name>A0A1G1YYM7_9BACT</name>
<organism evidence="2 3">
    <name type="scientific">Candidatus Buchananbacteria bacterium RIFCSPLOWO2_02_FULL_46_11b</name>
    <dbReference type="NCBI Taxonomy" id="1797548"/>
    <lineage>
        <taxon>Bacteria</taxon>
        <taxon>Candidatus Buchananiibacteriota</taxon>
    </lineage>
</organism>
<sequence length="84" mass="9210">MCNLIKGGSLALAVLLTLMSFMLIFIEKSSEIEPSKALQFAIGALALLTAIAFGFQARREKKIDLVNPVLVVIWLVIALKYFAL</sequence>
<accession>A0A1G1YYM7</accession>
<keyword evidence="1" id="KW-0472">Membrane</keyword>
<dbReference type="EMBL" id="MHIR01000023">
    <property type="protein sequence ID" value="OGY57481.1"/>
    <property type="molecule type" value="Genomic_DNA"/>
</dbReference>
<keyword evidence="1" id="KW-0812">Transmembrane</keyword>
<dbReference type="Proteomes" id="UP000177408">
    <property type="component" value="Unassembled WGS sequence"/>
</dbReference>
<feature type="transmembrane region" description="Helical" evidence="1">
    <location>
        <begin position="38"/>
        <end position="58"/>
    </location>
</feature>
<evidence type="ECO:0000313" key="2">
    <source>
        <dbReference type="EMBL" id="OGY57481.1"/>
    </source>
</evidence>
<comment type="caution">
    <text evidence="2">The sequence shown here is derived from an EMBL/GenBank/DDBJ whole genome shotgun (WGS) entry which is preliminary data.</text>
</comment>
<dbReference type="AlphaFoldDB" id="A0A1G1YYM7"/>
<evidence type="ECO:0000313" key="3">
    <source>
        <dbReference type="Proteomes" id="UP000177408"/>
    </source>
</evidence>
<protein>
    <submittedName>
        <fullName evidence="2">Uncharacterized protein</fullName>
    </submittedName>
</protein>
<reference evidence="2 3" key="1">
    <citation type="journal article" date="2016" name="Nat. Commun.">
        <title>Thousands of microbial genomes shed light on interconnected biogeochemical processes in an aquifer system.</title>
        <authorList>
            <person name="Anantharaman K."/>
            <person name="Brown C.T."/>
            <person name="Hug L.A."/>
            <person name="Sharon I."/>
            <person name="Castelle C.J."/>
            <person name="Probst A.J."/>
            <person name="Thomas B.C."/>
            <person name="Singh A."/>
            <person name="Wilkins M.J."/>
            <person name="Karaoz U."/>
            <person name="Brodie E.L."/>
            <person name="Williams K.H."/>
            <person name="Hubbard S.S."/>
            <person name="Banfield J.F."/>
        </authorList>
    </citation>
    <scope>NUCLEOTIDE SEQUENCE [LARGE SCALE GENOMIC DNA]</scope>
</reference>
<feature type="transmembrane region" description="Helical" evidence="1">
    <location>
        <begin position="65"/>
        <end position="83"/>
    </location>
</feature>
<feature type="transmembrane region" description="Helical" evidence="1">
    <location>
        <begin position="7"/>
        <end position="26"/>
    </location>
</feature>
<keyword evidence="1" id="KW-1133">Transmembrane helix</keyword>
<gene>
    <name evidence="2" type="ORF">A3H67_02425</name>
</gene>
<proteinExistence type="predicted"/>
<evidence type="ECO:0000256" key="1">
    <source>
        <dbReference type="SAM" id="Phobius"/>
    </source>
</evidence>